<reference evidence="1" key="1">
    <citation type="submission" date="2014-09" db="EMBL/GenBank/DDBJ databases">
        <authorList>
            <person name="Magalhaes I.L.F."/>
            <person name="Oliveira U."/>
            <person name="Santos F.R."/>
            <person name="Vidigal T.H.D.A."/>
            <person name="Brescovit A.D."/>
            <person name="Santos A.J."/>
        </authorList>
    </citation>
    <scope>NUCLEOTIDE SEQUENCE</scope>
    <source>
        <tissue evidence="1">Shoot tissue taken approximately 20 cm above the soil surface</tissue>
    </source>
</reference>
<dbReference type="AlphaFoldDB" id="A0A0A9AJ60"/>
<name>A0A0A9AJ60_ARUDO</name>
<accession>A0A0A9AJ60</accession>
<proteinExistence type="predicted"/>
<dbReference type="EMBL" id="GBRH01246714">
    <property type="protein sequence ID" value="JAD51181.1"/>
    <property type="molecule type" value="Transcribed_RNA"/>
</dbReference>
<evidence type="ECO:0000313" key="1">
    <source>
        <dbReference type="EMBL" id="JAD51181.1"/>
    </source>
</evidence>
<organism evidence="1">
    <name type="scientific">Arundo donax</name>
    <name type="common">Giant reed</name>
    <name type="synonym">Donax arundinaceus</name>
    <dbReference type="NCBI Taxonomy" id="35708"/>
    <lineage>
        <taxon>Eukaryota</taxon>
        <taxon>Viridiplantae</taxon>
        <taxon>Streptophyta</taxon>
        <taxon>Embryophyta</taxon>
        <taxon>Tracheophyta</taxon>
        <taxon>Spermatophyta</taxon>
        <taxon>Magnoliopsida</taxon>
        <taxon>Liliopsida</taxon>
        <taxon>Poales</taxon>
        <taxon>Poaceae</taxon>
        <taxon>PACMAD clade</taxon>
        <taxon>Arundinoideae</taxon>
        <taxon>Arundineae</taxon>
        <taxon>Arundo</taxon>
    </lineage>
</organism>
<sequence length="26" mass="2858">MITPPSMGNLARDYLLALSNHADLDE</sequence>
<reference evidence="1" key="2">
    <citation type="journal article" date="2015" name="Data Brief">
        <title>Shoot transcriptome of the giant reed, Arundo donax.</title>
        <authorList>
            <person name="Barrero R.A."/>
            <person name="Guerrero F.D."/>
            <person name="Moolhuijzen P."/>
            <person name="Goolsby J.A."/>
            <person name="Tidwell J."/>
            <person name="Bellgard S.E."/>
            <person name="Bellgard M.I."/>
        </authorList>
    </citation>
    <scope>NUCLEOTIDE SEQUENCE</scope>
    <source>
        <tissue evidence="1">Shoot tissue taken approximately 20 cm above the soil surface</tissue>
    </source>
</reference>
<protein>
    <submittedName>
        <fullName evidence="1">Uncharacterized protein</fullName>
    </submittedName>
</protein>